<dbReference type="PaxDb" id="880073-Calab_0723"/>
<evidence type="ECO:0000313" key="5">
    <source>
        <dbReference type="Proteomes" id="UP000183868"/>
    </source>
</evidence>
<dbReference type="KEGG" id="caby:Cabys_3572"/>
<dbReference type="EMBL" id="CP018099">
    <property type="protein sequence ID" value="APF20318.1"/>
    <property type="molecule type" value="Genomic_DNA"/>
</dbReference>
<gene>
    <name evidence="1" type="ORF">Cabys_3572</name>
    <name evidence="2" type="ORF">Calab_0723</name>
    <name evidence="3" type="ORF">Calab_1530</name>
</gene>
<organism evidence="2 4">
    <name type="scientific">Caldithrix abyssi DSM 13497</name>
    <dbReference type="NCBI Taxonomy" id="880073"/>
    <lineage>
        <taxon>Bacteria</taxon>
        <taxon>Pseudomonadati</taxon>
        <taxon>Calditrichota</taxon>
        <taxon>Calditrichia</taxon>
        <taxon>Calditrichales</taxon>
        <taxon>Calditrichaceae</taxon>
        <taxon>Caldithrix</taxon>
    </lineage>
</organism>
<evidence type="ECO:0000313" key="4">
    <source>
        <dbReference type="Proteomes" id="UP000004671"/>
    </source>
</evidence>
<evidence type="ECO:0000313" key="2">
    <source>
        <dbReference type="EMBL" id="EHO40362.1"/>
    </source>
</evidence>
<proteinExistence type="predicted"/>
<dbReference type="RefSeq" id="WP_006927320.1">
    <property type="nucleotide sequence ID" value="NZ_CM001402.1"/>
</dbReference>
<dbReference type="AlphaFoldDB" id="H1XTC9"/>
<sequence>MAIIIHTYPKPTLTLSLKSGGDLEPNTTYYFTGFFTRYGGYYGSIVSPAADEVFITTTATERTINVNWGNFPDSTIQGIILKWDTQSLKNADGTWRRNVNKWTAAFYQIGFGGTNRDILKADLHDAAIEGGSNYNDIRFGHPELGWGLWNYPDIEQNFKFPLNQGKFGIEIPDDGLVYDWNDLINAILNSSAKDLAFWDSLFLVMLGGTFFGNGNLEIKGKTIIQIFGANRDAKNLRFENSKLICDSVGRQWHDAHANYIQSQLLVNGTALTLQNLFTNNSEIKDFKPFRENISYFEGMSLTSYNSLKNQVIYDSDFLNFRYPPSGSFLENIRLIKSFVRITISNRGDQFHVPSNPQKVYFTDLTFENYGSKNYDIDFTSENYVKNQTYNYYFDAICKNCKCDRPDGLILSYMKGPETWSNEVRVRAFFYYELEFFIENKQDGKIENAKIEIFDKEENVVFAGYTDLNGYVKAEILSYKTEHDPNDEAGNGLYSKNIDQNPFKIKITKSGYMDYEAIHQVYEKKQFQIALQPVPLPVAEKLDVNIREDVINVEIVEDVIDCEVVEC</sequence>
<evidence type="ECO:0000313" key="1">
    <source>
        <dbReference type="EMBL" id="APF20318.1"/>
    </source>
</evidence>
<dbReference type="EMBL" id="CM001402">
    <property type="protein sequence ID" value="EHO40362.1"/>
    <property type="molecule type" value="Genomic_DNA"/>
</dbReference>
<dbReference type="InParanoid" id="H1XTC9"/>
<dbReference type="EMBL" id="CM001402">
    <property type="protein sequence ID" value="EHO41150.1"/>
    <property type="molecule type" value="Genomic_DNA"/>
</dbReference>
<keyword evidence="4" id="KW-1185">Reference proteome</keyword>
<accession>H1XTC9</accession>
<protein>
    <submittedName>
        <fullName evidence="2">Uncharacterized protein</fullName>
    </submittedName>
</protein>
<dbReference type="Proteomes" id="UP000183868">
    <property type="component" value="Chromosome"/>
</dbReference>
<dbReference type="HOGENOM" id="CLU_481200_0_0_0"/>
<dbReference type="STRING" id="880073.Cabys_3572"/>
<dbReference type="Proteomes" id="UP000004671">
    <property type="component" value="Chromosome"/>
</dbReference>
<reference evidence="1 5" key="2">
    <citation type="submission" date="2016-11" db="EMBL/GenBank/DDBJ databases">
        <title>Genomic analysis of Caldithrix abyssi and proposal of a novel bacterial phylum Caldithrichaeota.</title>
        <authorList>
            <person name="Kublanov I."/>
            <person name="Sigalova O."/>
            <person name="Gavrilov S."/>
            <person name="Lebedinsky A."/>
            <person name="Ivanova N."/>
            <person name="Daum C."/>
            <person name="Reddy T."/>
            <person name="Klenk H.P."/>
            <person name="Goker M."/>
            <person name="Reva O."/>
            <person name="Miroshnichenko M."/>
            <person name="Kyprides N."/>
            <person name="Woyke T."/>
            <person name="Gelfand M."/>
        </authorList>
    </citation>
    <scope>NUCLEOTIDE SEQUENCE [LARGE SCALE GENOMIC DNA]</scope>
    <source>
        <strain evidence="1 5">LF13</strain>
    </source>
</reference>
<name>H1XTC9_CALAY</name>
<evidence type="ECO:0000313" key="3">
    <source>
        <dbReference type="EMBL" id="EHO41150.1"/>
    </source>
</evidence>
<reference evidence="2 4" key="1">
    <citation type="submission" date="2011-09" db="EMBL/GenBank/DDBJ databases">
        <title>The permanent draft genome of Caldithrix abyssi DSM 13497.</title>
        <authorList>
            <consortium name="US DOE Joint Genome Institute (JGI-PGF)"/>
            <person name="Lucas S."/>
            <person name="Han J."/>
            <person name="Lapidus A."/>
            <person name="Bruce D."/>
            <person name="Goodwin L."/>
            <person name="Pitluck S."/>
            <person name="Peters L."/>
            <person name="Kyrpides N."/>
            <person name="Mavromatis K."/>
            <person name="Ivanova N."/>
            <person name="Mikhailova N."/>
            <person name="Chertkov O."/>
            <person name="Detter J.C."/>
            <person name="Tapia R."/>
            <person name="Han C."/>
            <person name="Land M."/>
            <person name="Hauser L."/>
            <person name="Markowitz V."/>
            <person name="Cheng J.-F."/>
            <person name="Hugenholtz P."/>
            <person name="Woyke T."/>
            <person name="Wu D."/>
            <person name="Spring S."/>
            <person name="Brambilla E."/>
            <person name="Klenk H.-P."/>
            <person name="Eisen J.A."/>
        </authorList>
    </citation>
    <scope>NUCLEOTIDE SEQUENCE [LARGE SCALE GENOMIC DNA]</scope>
    <source>
        <strain evidence="2 4">DSM 13497</strain>
    </source>
</reference>